<feature type="transmembrane region" description="Helical" evidence="1">
    <location>
        <begin position="217"/>
        <end position="245"/>
    </location>
</feature>
<name>A0A323UYC0_9RHOO</name>
<keyword evidence="1" id="KW-1133">Transmembrane helix</keyword>
<dbReference type="EMBL" id="QKOE01000002">
    <property type="protein sequence ID" value="PZA17812.1"/>
    <property type="molecule type" value="Genomic_DNA"/>
</dbReference>
<keyword evidence="1" id="KW-0472">Membrane</keyword>
<dbReference type="AlphaFoldDB" id="A0A323UYC0"/>
<dbReference type="Gene3D" id="3.10.310.50">
    <property type="match status" value="1"/>
</dbReference>
<evidence type="ECO:0000256" key="2">
    <source>
        <dbReference type="SAM" id="SignalP"/>
    </source>
</evidence>
<keyword evidence="5" id="KW-1185">Reference proteome</keyword>
<dbReference type="OrthoDB" id="9810918at2"/>
<feature type="signal peptide" evidence="2">
    <location>
        <begin position="1"/>
        <end position="24"/>
    </location>
</feature>
<gene>
    <name evidence="4" type="ORF">DNK49_04605</name>
</gene>
<dbReference type="Proteomes" id="UP000248259">
    <property type="component" value="Unassembled WGS sequence"/>
</dbReference>
<dbReference type="PANTHER" id="PTHR30373">
    <property type="entry name" value="UPF0603 PROTEIN YGCG"/>
    <property type="match status" value="1"/>
</dbReference>
<protein>
    <submittedName>
        <fullName evidence="4">YgcG family protein</fullName>
    </submittedName>
</protein>
<comment type="caution">
    <text evidence="4">The sequence shown here is derived from an EMBL/GenBank/DDBJ whole genome shotgun (WGS) entry which is preliminary data.</text>
</comment>
<keyword evidence="1" id="KW-0812">Transmembrane</keyword>
<evidence type="ECO:0000313" key="5">
    <source>
        <dbReference type="Proteomes" id="UP000248259"/>
    </source>
</evidence>
<evidence type="ECO:0000313" key="4">
    <source>
        <dbReference type="EMBL" id="PZA17812.1"/>
    </source>
</evidence>
<dbReference type="InterPro" id="IPR007621">
    <property type="entry name" value="TPM_dom"/>
</dbReference>
<reference evidence="4 5" key="1">
    <citation type="submission" date="2018-06" db="EMBL/GenBank/DDBJ databases">
        <title>Azoarcus communis strain SWub3 genome.</title>
        <authorList>
            <person name="Zorraquino Salvo V."/>
            <person name="Toubiana D."/>
            <person name="Blumwald E."/>
        </authorList>
    </citation>
    <scope>NUCLEOTIDE SEQUENCE [LARGE SCALE GENOMIC DNA]</scope>
    <source>
        <strain evidence="4 5">SWub3</strain>
    </source>
</reference>
<evidence type="ECO:0000259" key="3">
    <source>
        <dbReference type="Pfam" id="PF04536"/>
    </source>
</evidence>
<dbReference type="RefSeq" id="WP_110523156.1">
    <property type="nucleotide sequence ID" value="NZ_QKOE01000002.1"/>
</dbReference>
<organism evidence="4 5">
    <name type="scientific">Parazoarcus communis SWub3 = DSM 12120</name>
    <dbReference type="NCBI Taxonomy" id="1121029"/>
    <lineage>
        <taxon>Bacteria</taxon>
        <taxon>Pseudomonadati</taxon>
        <taxon>Pseudomonadota</taxon>
        <taxon>Betaproteobacteria</taxon>
        <taxon>Rhodocyclales</taxon>
        <taxon>Zoogloeaceae</taxon>
        <taxon>Parazoarcus</taxon>
    </lineage>
</organism>
<feature type="chain" id="PRO_5016357411" evidence="2">
    <location>
        <begin position="25"/>
        <end position="297"/>
    </location>
</feature>
<feature type="domain" description="TPM" evidence="3">
    <location>
        <begin position="37"/>
        <end position="160"/>
    </location>
</feature>
<dbReference type="PANTHER" id="PTHR30373:SF2">
    <property type="entry name" value="UPF0603 PROTEIN YGCG"/>
    <property type="match status" value="1"/>
</dbReference>
<feature type="transmembrane region" description="Helical" evidence="1">
    <location>
        <begin position="186"/>
        <end position="205"/>
    </location>
</feature>
<sequence length="297" mass="30308">MTLWRLWTAAVLLCIGVLPALTQAQDLQPVPTLNARVIDQTATLDNAQRQALEARLAAFEAERGSQIVVLLVPTTAPEDIAAYAYRVADQWKIGRRDVGDGILLVVAKNDRTVRIEVARALEGAVPDLAAYRIIDGLITPAFRQGDFAGGLQTGTDALMKLIRGEDLPLPASRGETTGDSMSLYDLAVFLFVGVPVLGGILNNMLGRKLGTVATAGATGLLVQLLTGSLLLAGLGAVLAFIFVLAMGGGGGGGSGRGPGGPVIWGGSGRRGGFGGGGGGFRSGGGGSFGGGGASGRW</sequence>
<evidence type="ECO:0000256" key="1">
    <source>
        <dbReference type="SAM" id="Phobius"/>
    </source>
</evidence>
<accession>A0A323UYC0</accession>
<dbReference type="Pfam" id="PF04536">
    <property type="entry name" value="TPM_phosphatase"/>
    <property type="match status" value="1"/>
</dbReference>
<keyword evidence="2" id="KW-0732">Signal</keyword>
<proteinExistence type="predicted"/>